<dbReference type="InParanoid" id="A0A165NQJ8"/>
<name>A0A165NQJ8_EXIGL</name>
<keyword evidence="2" id="KW-1185">Reference proteome</keyword>
<evidence type="ECO:0000313" key="1">
    <source>
        <dbReference type="EMBL" id="KZW01078.1"/>
    </source>
</evidence>
<accession>A0A165NQJ8</accession>
<evidence type="ECO:0000313" key="2">
    <source>
        <dbReference type="Proteomes" id="UP000077266"/>
    </source>
</evidence>
<protein>
    <submittedName>
        <fullName evidence="1">Uncharacterized protein</fullName>
    </submittedName>
</protein>
<dbReference type="AlphaFoldDB" id="A0A165NQJ8"/>
<reference evidence="1 2" key="1">
    <citation type="journal article" date="2016" name="Mol. Biol. Evol.">
        <title>Comparative Genomics of Early-Diverging Mushroom-Forming Fungi Provides Insights into the Origins of Lignocellulose Decay Capabilities.</title>
        <authorList>
            <person name="Nagy L.G."/>
            <person name="Riley R."/>
            <person name="Tritt A."/>
            <person name="Adam C."/>
            <person name="Daum C."/>
            <person name="Floudas D."/>
            <person name="Sun H."/>
            <person name="Yadav J.S."/>
            <person name="Pangilinan J."/>
            <person name="Larsson K.H."/>
            <person name="Matsuura K."/>
            <person name="Barry K."/>
            <person name="Labutti K."/>
            <person name="Kuo R."/>
            <person name="Ohm R.A."/>
            <person name="Bhattacharya S.S."/>
            <person name="Shirouzu T."/>
            <person name="Yoshinaga Y."/>
            <person name="Martin F.M."/>
            <person name="Grigoriev I.V."/>
            <person name="Hibbett D.S."/>
        </authorList>
    </citation>
    <scope>NUCLEOTIDE SEQUENCE [LARGE SCALE GENOMIC DNA]</scope>
    <source>
        <strain evidence="1 2">HHB12029</strain>
    </source>
</reference>
<dbReference type="Proteomes" id="UP000077266">
    <property type="component" value="Unassembled WGS sequence"/>
</dbReference>
<sequence length="56" mass="6015">MLRYAPGLDITLARRTRVDEGGPNQSGAAVARGAAISRCVGTLHGERDSIRIHKRS</sequence>
<dbReference type="EMBL" id="KV425896">
    <property type="protein sequence ID" value="KZW01078.1"/>
    <property type="molecule type" value="Genomic_DNA"/>
</dbReference>
<gene>
    <name evidence="1" type="ORF">EXIGLDRAFT_99573</name>
</gene>
<proteinExistence type="predicted"/>
<organism evidence="1 2">
    <name type="scientific">Exidia glandulosa HHB12029</name>
    <dbReference type="NCBI Taxonomy" id="1314781"/>
    <lineage>
        <taxon>Eukaryota</taxon>
        <taxon>Fungi</taxon>
        <taxon>Dikarya</taxon>
        <taxon>Basidiomycota</taxon>
        <taxon>Agaricomycotina</taxon>
        <taxon>Agaricomycetes</taxon>
        <taxon>Auriculariales</taxon>
        <taxon>Exidiaceae</taxon>
        <taxon>Exidia</taxon>
    </lineage>
</organism>